<dbReference type="InterPro" id="IPR015797">
    <property type="entry name" value="NUDIX_hydrolase-like_dom_sf"/>
</dbReference>
<dbReference type="PRINTS" id="PR00502">
    <property type="entry name" value="NUDIXFAMILY"/>
</dbReference>
<dbReference type="InterPro" id="IPR020476">
    <property type="entry name" value="Nudix_hydrolase"/>
</dbReference>
<dbReference type="EMBL" id="AM180252">
    <property type="protein sequence ID" value="CAJ54994.1"/>
    <property type="molecule type" value="Genomic_DNA"/>
</dbReference>
<evidence type="ECO:0000256" key="1">
    <source>
        <dbReference type="ARBA" id="ARBA00022801"/>
    </source>
</evidence>
<dbReference type="CDD" id="cd18873">
    <property type="entry name" value="NUDIX_NadM_like"/>
    <property type="match status" value="1"/>
</dbReference>
<dbReference type="GO" id="GO:0016787">
    <property type="term" value="F:hydrolase activity"/>
    <property type="evidence" value="ECO:0007669"/>
    <property type="project" value="UniProtKB-KW"/>
</dbReference>
<dbReference type="KEGG" id="lip:LI0940"/>
<dbReference type="PANTHER" id="PTHR43736">
    <property type="entry name" value="ADP-RIBOSE PYROPHOSPHATASE"/>
    <property type="match status" value="1"/>
</dbReference>
<sequence length="160" mass="17951">MADQCKCPHCGNYIKEYKNPLPAVDIIIYSPDHGVIVISRKNEPLGFAFPGGFIEYGETVEHAAIRESYEETGLQIILQGVLGVYSKKDRDPRHHTLSVVFVACPLDIEKLKAGDDAASAKFFLLNDMPELVFDHKKIFEDFNCFLQGKRPLAPLVEPTE</sequence>
<name>Q1MPT3_LAWIP</name>
<dbReference type="Pfam" id="PF00293">
    <property type="entry name" value="NUDIX"/>
    <property type="match status" value="1"/>
</dbReference>
<dbReference type="Gene3D" id="3.90.79.10">
    <property type="entry name" value="Nucleoside Triphosphate Pyrophosphohydrolase"/>
    <property type="match status" value="1"/>
</dbReference>
<keyword evidence="1 2" id="KW-0378">Hydrolase</keyword>
<dbReference type="Proteomes" id="UP000002430">
    <property type="component" value="Chromosome"/>
</dbReference>
<dbReference type="STRING" id="363253.LI0940"/>
<gene>
    <name evidence="4" type="primary">yqiE</name>
    <name evidence="4" type="ordered locus">LI0940</name>
</gene>
<dbReference type="eggNOG" id="COG1051">
    <property type="taxonomic scope" value="Bacteria"/>
</dbReference>
<organism evidence="4 5">
    <name type="scientific">Lawsonia intracellularis (strain PHE/MN1-00)</name>
    <dbReference type="NCBI Taxonomy" id="363253"/>
    <lineage>
        <taxon>Bacteria</taxon>
        <taxon>Pseudomonadati</taxon>
        <taxon>Thermodesulfobacteriota</taxon>
        <taxon>Desulfovibrionia</taxon>
        <taxon>Desulfovibrionales</taxon>
        <taxon>Desulfovibrionaceae</taxon>
        <taxon>Lawsonia</taxon>
    </lineage>
</organism>
<evidence type="ECO:0000256" key="2">
    <source>
        <dbReference type="RuleBase" id="RU003476"/>
    </source>
</evidence>
<evidence type="ECO:0000313" key="5">
    <source>
        <dbReference type="Proteomes" id="UP000002430"/>
    </source>
</evidence>
<accession>Q1MPT3</accession>
<dbReference type="HOGENOM" id="CLU_037162_20_3_7"/>
<feature type="domain" description="Nudix hydrolase" evidence="3">
    <location>
        <begin position="19"/>
        <end position="145"/>
    </location>
</feature>
<protein>
    <submittedName>
        <fullName evidence="4">ADP-ribose pyrophosphatase</fullName>
    </submittedName>
</protein>
<dbReference type="InterPro" id="IPR000086">
    <property type="entry name" value="NUDIX_hydrolase_dom"/>
</dbReference>
<dbReference type="PANTHER" id="PTHR43736:SF1">
    <property type="entry name" value="DIHYDRONEOPTERIN TRIPHOSPHATE DIPHOSPHATASE"/>
    <property type="match status" value="1"/>
</dbReference>
<evidence type="ECO:0000259" key="3">
    <source>
        <dbReference type="PROSITE" id="PS51462"/>
    </source>
</evidence>
<dbReference type="OrthoDB" id="9761969at2"/>
<dbReference type="SUPFAM" id="SSF55811">
    <property type="entry name" value="Nudix"/>
    <property type="match status" value="1"/>
</dbReference>
<dbReference type="AlphaFoldDB" id="Q1MPT3"/>
<proteinExistence type="inferred from homology"/>
<dbReference type="PROSITE" id="PS00893">
    <property type="entry name" value="NUDIX_BOX"/>
    <property type="match status" value="1"/>
</dbReference>
<evidence type="ECO:0000313" key="4">
    <source>
        <dbReference type="EMBL" id="CAJ54994.1"/>
    </source>
</evidence>
<dbReference type="RefSeq" id="WP_011527023.1">
    <property type="nucleotide sequence ID" value="NC_008011.1"/>
</dbReference>
<keyword evidence="5" id="KW-1185">Reference proteome</keyword>
<reference evidence="4 5" key="1">
    <citation type="submission" date="2005-11" db="EMBL/GenBank/DDBJ databases">
        <title>The complete genome sequence of Lawsonia intracellularis: the causative agent of proliferative enteropathy.</title>
        <authorList>
            <person name="Kaur K."/>
            <person name="Zhang Q."/>
            <person name="Beckler D."/>
            <person name="Munir S."/>
            <person name="Li L."/>
            <person name="Kinsley K."/>
            <person name="Herron L."/>
            <person name="Peterson A."/>
            <person name="May B."/>
            <person name="Singh S."/>
            <person name="Gebhart C."/>
            <person name="Kapur V."/>
        </authorList>
    </citation>
    <scope>NUCLEOTIDE SEQUENCE [LARGE SCALE GENOMIC DNA]</scope>
    <source>
        <strain evidence="4 5">PHE/MN1-00</strain>
    </source>
</reference>
<dbReference type="InterPro" id="IPR020084">
    <property type="entry name" value="NUDIX_hydrolase_CS"/>
</dbReference>
<comment type="similarity">
    <text evidence="2">Belongs to the Nudix hydrolase family.</text>
</comment>
<dbReference type="PROSITE" id="PS51462">
    <property type="entry name" value="NUDIX"/>
    <property type="match status" value="1"/>
</dbReference>